<sequence length="740" mass="77963">MDIVGKSVLRADARNKVTGAHDFAIDGQVSGMLWARLVRSPLGHASIRGIDRAAALAVPGVVAVLAGDDITGPMPLYGSVIADQPLLADGVCRYHGEPVAVVLADTDEAALAGVAKVGLDLEERQAVTSVAAALAADAPLVHQATGSNVHKEYNYAWGDVAAAEPECSFVVEDTYTFPMIHHFALEPFSVIAAPDNGGVMIRSPVQHPFLLRRVVADCLGMELSRIRVVATSIGGGFGSKGYAKYEPLAAYLALRLGRAVKITTTLDEAFVTARRLSATVHMKTGFAADGRILLQKVEADYLMGAYADAGPRITQKAAYVSCGPYRIPNLKTVARALYSNTTPSTAARGFGMPPLNFALETQMQIAAKRLGIDPVEIRLRNLVRKGETLVPGDIPADGEWSEGLKRCADMIGWNDPLPAGTGRGISIGIKNPIPGSVSNAVVKLHPDNSLTVAVGTSEMGQGACTVLAQIASEELGIPMERITMIMGDTAATPFDVATAGSRSTVTMGRAVQSACKDVISQVEAMGRELGLLDADEPLAVRRGVVSDGRNSLSLNDIFTRYFSKTQGEVVGRGIYRGQVVAGHPLGGLSDFWEVIFIAVKAKVDPATGRVSILKMINVSDIGKAINPLHCKSQEEGGAMMGLGHALMEQMLYDERGRLRNGSPLDYRIPTTMDIPWEMDSSLVENQDGAGPFGAKGIGESGAITAAAAIAAAVGDATGVVFKELPITSERVWAALSAAEA</sequence>
<dbReference type="InterPro" id="IPR046867">
    <property type="entry name" value="AldOxase/xan_DH_MoCoBD2"/>
</dbReference>
<dbReference type="Proteomes" id="UP000248863">
    <property type="component" value="Unassembled WGS sequence"/>
</dbReference>
<dbReference type="GO" id="GO:0005506">
    <property type="term" value="F:iron ion binding"/>
    <property type="evidence" value="ECO:0007669"/>
    <property type="project" value="InterPro"/>
</dbReference>
<accession>A0A327KPP2</accession>
<dbReference type="PANTHER" id="PTHR11908">
    <property type="entry name" value="XANTHINE DEHYDROGENASE"/>
    <property type="match status" value="1"/>
</dbReference>
<dbReference type="Gene3D" id="3.90.1170.50">
    <property type="entry name" value="Aldehyde oxidase/xanthine dehydrogenase, a/b hammerhead"/>
    <property type="match status" value="1"/>
</dbReference>
<protein>
    <recommendedName>
        <fullName evidence="1">Aldehyde oxidase/xanthine dehydrogenase a/b hammerhead domain-containing protein</fullName>
    </recommendedName>
</protein>
<dbReference type="PANTHER" id="PTHR11908:SF157">
    <property type="entry name" value="XANTHINE DEHYDROGENASE SUBUNIT D-RELATED"/>
    <property type="match status" value="1"/>
</dbReference>
<dbReference type="OrthoDB" id="9763985at2"/>
<dbReference type="SUPFAM" id="SSF56003">
    <property type="entry name" value="Molybdenum cofactor-binding domain"/>
    <property type="match status" value="1"/>
</dbReference>
<dbReference type="InterPro" id="IPR037165">
    <property type="entry name" value="AldOxase/xan_DH_Mopterin-bd_sf"/>
</dbReference>
<dbReference type="Pfam" id="PF01315">
    <property type="entry name" value="Ald_Xan_dh_C"/>
    <property type="match status" value="1"/>
</dbReference>
<organism evidence="2 3">
    <name type="scientific">Rhodoplanes elegans</name>
    <dbReference type="NCBI Taxonomy" id="29408"/>
    <lineage>
        <taxon>Bacteria</taxon>
        <taxon>Pseudomonadati</taxon>
        <taxon>Pseudomonadota</taxon>
        <taxon>Alphaproteobacteria</taxon>
        <taxon>Hyphomicrobiales</taxon>
        <taxon>Nitrobacteraceae</taxon>
        <taxon>Rhodoplanes</taxon>
    </lineage>
</organism>
<dbReference type="EMBL" id="NPEU01000082">
    <property type="protein sequence ID" value="RAI39302.1"/>
    <property type="molecule type" value="Genomic_DNA"/>
</dbReference>
<dbReference type="AlphaFoldDB" id="A0A327KPP2"/>
<dbReference type="RefSeq" id="WP_111356941.1">
    <property type="nucleotide sequence ID" value="NZ_NHSK01000121.1"/>
</dbReference>
<reference evidence="2 3" key="1">
    <citation type="submission" date="2017-07" db="EMBL/GenBank/DDBJ databases">
        <title>Draft Genome Sequences of Select Purple Nonsulfur Bacteria.</title>
        <authorList>
            <person name="Lasarre B."/>
            <person name="Mckinlay J.B."/>
        </authorList>
    </citation>
    <scope>NUCLEOTIDE SEQUENCE [LARGE SCALE GENOMIC DNA]</scope>
    <source>
        <strain evidence="2 3">DSM 11907</strain>
    </source>
</reference>
<dbReference type="SMART" id="SM01008">
    <property type="entry name" value="Ald_Xan_dh_C"/>
    <property type="match status" value="1"/>
</dbReference>
<proteinExistence type="predicted"/>
<dbReference type="InterPro" id="IPR016208">
    <property type="entry name" value="Ald_Oxase/xanthine_DH-like"/>
</dbReference>
<comment type="caution">
    <text evidence="2">The sequence shown here is derived from an EMBL/GenBank/DDBJ whole genome shotgun (WGS) entry which is preliminary data.</text>
</comment>
<dbReference type="GO" id="GO:0016491">
    <property type="term" value="F:oxidoreductase activity"/>
    <property type="evidence" value="ECO:0007669"/>
    <property type="project" value="InterPro"/>
</dbReference>
<gene>
    <name evidence="2" type="ORF">CH338_09915</name>
</gene>
<dbReference type="InterPro" id="IPR036856">
    <property type="entry name" value="Ald_Oxase/Xan_DH_a/b_sf"/>
</dbReference>
<dbReference type="InterPro" id="IPR000674">
    <property type="entry name" value="Ald_Oxase/Xan_DH_a/b"/>
</dbReference>
<feature type="domain" description="Aldehyde oxidase/xanthine dehydrogenase a/b hammerhead" evidence="1">
    <location>
        <begin position="18"/>
        <end position="125"/>
    </location>
</feature>
<dbReference type="Pfam" id="PF20256">
    <property type="entry name" value="MoCoBD_2"/>
    <property type="match status" value="1"/>
</dbReference>
<dbReference type="Pfam" id="PF02738">
    <property type="entry name" value="MoCoBD_1"/>
    <property type="match status" value="1"/>
</dbReference>
<dbReference type="InterPro" id="IPR008274">
    <property type="entry name" value="AldOxase/xan_DH_MoCoBD1"/>
</dbReference>
<dbReference type="Gene3D" id="3.30.365.10">
    <property type="entry name" value="Aldehyde oxidase/xanthine dehydrogenase, molybdopterin binding domain"/>
    <property type="match status" value="4"/>
</dbReference>
<keyword evidence="3" id="KW-1185">Reference proteome</keyword>
<dbReference type="SUPFAM" id="SSF54665">
    <property type="entry name" value="CO dehydrogenase molybdoprotein N-domain-like"/>
    <property type="match status" value="1"/>
</dbReference>
<evidence type="ECO:0000313" key="2">
    <source>
        <dbReference type="EMBL" id="RAI39302.1"/>
    </source>
</evidence>
<name>A0A327KPP2_9BRAD</name>
<evidence type="ECO:0000259" key="1">
    <source>
        <dbReference type="SMART" id="SM01008"/>
    </source>
</evidence>
<evidence type="ECO:0000313" key="3">
    <source>
        <dbReference type="Proteomes" id="UP000248863"/>
    </source>
</evidence>